<evidence type="ECO:0000313" key="3">
    <source>
        <dbReference type="EMBL" id="KTB32151.1"/>
    </source>
</evidence>
<protein>
    <recommendedName>
        <fullName evidence="5">Heterokaryon incompatibility domain-containing protein</fullName>
    </recommendedName>
</protein>
<evidence type="ECO:0000313" key="4">
    <source>
        <dbReference type="Proteomes" id="UP000054988"/>
    </source>
</evidence>
<keyword evidence="2" id="KW-1133">Transmembrane helix</keyword>
<feature type="transmembrane region" description="Helical" evidence="2">
    <location>
        <begin position="571"/>
        <end position="593"/>
    </location>
</feature>
<name>A0A0W0F745_MONRR</name>
<feature type="transmembrane region" description="Helical" evidence="2">
    <location>
        <begin position="531"/>
        <end position="550"/>
    </location>
</feature>
<dbReference type="AlphaFoldDB" id="A0A0W0F745"/>
<evidence type="ECO:0008006" key="5">
    <source>
        <dbReference type="Google" id="ProtNLM"/>
    </source>
</evidence>
<keyword evidence="2" id="KW-0472">Membrane</keyword>
<proteinExistence type="predicted"/>
<comment type="caution">
    <text evidence="3">The sequence shown here is derived from an EMBL/GenBank/DDBJ whole genome shotgun (WGS) entry which is preliminary data.</text>
</comment>
<gene>
    <name evidence="3" type="ORF">WG66_15264</name>
</gene>
<dbReference type="Proteomes" id="UP000054988">
    <property type="component" value="Unassembled WGS sequence"/>
</dbReference>
<sequence length="783" mass="87453">MDASANRPGRPDPSLESQSAIPPHSRLSHLIKEEPGVRGCTWFSQYREEPLHRFASIIRLLFHIILAPITAALHILPMIAPIVNFATPFNLSNIQKKLKTPIPYNPDDEEVDLDLELSSAVLKNPPGGWVQAGQGQKHPDVYETVGFQPRWMLKVTTCGGKHADHSQVEWTKELRGGGYIALSYDMEAAFELFKDAGGETQPKPEGKARWTLGDRRRIAEQFLIEYCSATGHSELNREEYIWLDEFCISGDKQEAISDDQLREIRNVELGRLTDIFSGAQTVVVFCHKVGCDHTTSKCGWGNRLFTLSEILHAEKTQQMTREEVQVGSETKKQCHVSPIESGHSFRRRMMHEAAKVNKWHLHSILRHSTNSGADTWQMAIHALIVEAIRRDQESGFPEHNYIGKALNGLLPRRARLADLKGKDGWADLAWLLELNQGFYNTAALAAICCLPSLSNDQQDAARGWLGPPIEPKAGNERLEPLVHAFTTVELEEDRQMVALNFMGAQTIGIHPYIQRDSDALFNNNDARMAKIISTSLLFLGDVSGLVLILINSPVLRGILIRIPVLDIQRPVPVVVGFLLIYLVSIIFNLFRLWKSSQYIEHNGWVFLSEGSWGDGHRGDVAWGNDPRTKLEHLDSTLCDGLREWGDDQLVPKWDLDDSKPPDPTQKLMRGCLVDLRHGVIVRTIVSEPPNSMMVLAIHGCGITYMLLHRLGKTKGVARKVGMASLPPFTLGFTTNIGAMKVATYGDFPQQSESSSSESSSSIGSMVGRGVSRLLDRFDLRTAQ</sequence>
<organism evidence="3 4">
    <name type="scientific">Moniliophthora roreri</name>
    <name type="common">Frosty pod rot fungus</name>
    <name type="synonym">Monilia roreri</name>
    <dbReference type="NCBI Taxonomy" id="221103"/>
    <lineage>
        <taxon>Eukaryota</taxon>
        <taxon>Fungi</taxon>
        <taxon>Dikarya</taxon>
        <taxon>Basidiomycota</taxon>
        <taxon>Agaricomycotina</taxon>
        <taxon>Agaricomycetes</taxon>
        <taxon>Agaricomycetidae</taxon>
        <taxon>Agaricales</taxon>
        <taxon>Marasmiineae</taxon>
        <taxon>Marasmiaceae</taxon>
        <taxon>Moniliophthora</taxon>
    </lineage>
</organism>
<feature type="transmembrane region" description="Helical" evidence="2">
    <location>
        <begin position="60"/>
        <end position="83"/>
    </location>
</feature>
<evidence type="ECO:0000256" key="2">
    <source>
        <dbReference type="SAM" id="Phobius"/>
    </source>
</evidence>
<evidence type="ECO:0000256" key="1">
    <source>
        <dbReference type="SAM" id="MobiDB-lite"/>
    </source>
</evidence>
<dbReference type="EMBL" id="LATX01002251">
    <property type="protein sequence ID" value="KTB32151.1"/>
    <property type="molecule type" value="Genomic_DNA"/>
</dbReference>
<dbReference type="eggNOG" id="ENOG502R0WW">
    <property type="taxonomic scope" value="Eukaryota"/>
</dbReference>
<reference evidence="3 4" key="1">
    <citation type="submission" date="2015-12" db="EMBL/GenBank/DDBJ databases">
        <title>Draft genome sequence of Moniliophthora roreri, the causal agent of frosty pod rot of cacao.</title>
        <authorList>
            <person name="Aime M.C."/>
            <person name="Diaz-Valderrama J.R."/>
            <person name="Kijpornyongpan T."/>
            <person name="Phillips-Mora W."/>
        </authorList>
    </citation>
    <scope>NUCLEOTIDE SEQUENCE [LARGE SCALE GENOMIC DNA]</scope>
    <source>
        <strain evidence="3 4">MCA 2952</strain>
    </source>
</reference>
<feature type="region of interest" description="Disordered" evidence="1">
    <location>
        <begin position="1"/>
        <end position="22"/>
    </location>
</feature>
<accession>A0A0W0F745</accession>
<keyword evidence="2" id="KW-0812">Transmembrane</keyword>